<dbReference type="InterPro" id="IPR006652">
    <property type="entry name" value="Kelch_1"/>
</dbReference>
<organism evidence="6 7">
    <name type="scientific">Adineta ricciae</name>
    <name type="common">Rotifer</name>
    <dbReference type="NCBI Taxonomy" id="249248"/>
    <lineage>
        <taxon>Eukaryota</taxon>
        <taxon>Metazoa</taxon>
        <taxon>Spiralia</taxon>
        <taxon>Gnathifera</taxon>
        <taxon>Rotifera</taxon>
        <taxon>Eurotatoria</taxon>
        <taxon>Bdelloidea</taxon>
        <taxon>Adinetida</taxon>
        <taxon>Adinetidae</taxon>
        <taxon>Adineta</taxon>
    </lineage>
</organism>
<sequence>MSTIAVAGLGDVAKYVVEELNALRSPPKIVLLSREIRSWFDQQPNTIFRITDYSVESLTKHLTDVDVLISLIHSNDRFYNDVHEAMIKACQNSSRCKRFIPSECGGDIEKFPQHPEFYVPTHGAIRKLLEEQNEIEYTLFNQGWFMDYFIPADRSYMKRILPIWPLDLENETLRIPGTGNEPITFTATSASTVTHRECEVADLLCSVLESITSSHSHTFEVETTLDHELVDNELIDDVECEDTAEEASDPNWNDENEDENEEKALCKRFSLDYMTKAVEFYDEINPQTGKRKRRWETVKHKFRRIPHQIYLSRFRRYLEKHGTKKQKLDKIDDYVFDMFERARQKALPVHDLDLRRWALKQAMDESLHNFAASKHWLCTFKHKHNIVSRKITKIVTKHHVEDEGTIRTSADQFVADVRRRLPQYQEHAVLNTDQSGIQLEFHSTRTLSHQGEKVTTGSVRSVNATTHSYTAQPTITLDGYLLSPLYLCLKEPTGRLSDNIRLRLFKASNVVITCSSSGKLTTSLVEYWRDHVLLPSLGKHQKFLLISDCWPGQTDGKGLYDHIPGCTRLEIPKKTTDQIQPLDVFFNRQMKVIPRRLYDRVLLDELDINMSERNNIICLMSLTHNQLSAKVFRSMIQGQLFIKRIFLCTFILWLLGVFLGFIFMFLPRNEQTSVTSIGFIDETSSIMMTLNYDTNISSNNSLEITNLPGLADQIAKTYSISRNMVRIFSARFIQSLILKRRKRQSTSITNDTNIQMKTVLIIEVELIYPHSCNHVKICHDRYITGILNTIQRTSSSVAFTISLSNNITLNLVVTFQSFDRTTSTTTATSTIPTTITSTTTAITPTSTIPTTITSTTTTITTTTTSTTMTTTTITSTTTTTTTTTIIPGWALATGLRVQRAAHADLLLTDGKVLVSGGFHATDTLRSTEIYDPVNKTWKDTGITAEKRRYHTIVLLNNGNILTVGGLNSVGSYLASTELLNLISNSWSLTGTMALSRAFHTTTKLADGNVLVAGGRYSSFTNTAELYNSTTGTWTFTGNMTGLRIGHIAVLLTNGKVLIAGGLSSATTFLNTAELYDPITGTWTATATMNNARNQPSAHLLMDGKVLVVGGQNSLAAALKTAEIYDPTTGIWTMVSNMTMARYIPRGSVLKNGKVLITGATNENGTFLNTAELYDPITNTWTMKQSMSVARNLHTSTVLEDGRVIVTGGGDGVNIFSSVEIYTYGD</sequence>
<gene>
    <name evidence="6" type="ORF">EDS130_LOCUS40170</name>
</gene>
<dbReference type="PROSITE" id="PS51253">
    <property type="entry name" value="HTH_CENPB"/>
    <property type="match status" value="1"/>
</dbReference>
<protein>
    <recommendedName>
        <fullName evidence="5">HTH CENPB-type domain-containing protein</fullName>
    </recommendedName>
</protein>
<name>A0A815QE85_ADIRI</name>
<dbReference type="Pfam" id="PF03221">
    <property type="entry name" value="HTH_Tnp_Tc5"/>
    <property type="match status" value="1"/>
</dbReference>
<dbReference type="SUPFAM" id="SSF51735">
    <property type="entry name" value="NAD(P)-binding Rossmann-fold domains"/>
    <property type="match status" value="1"/>
</dbReference>
<dbReference type="Pfam" id="PF01344">
    <property type="entry name" value="Kelch_1"/>
    <property type="match status" value="1"/>
</dbReference>
<feature type="domain" description="HTH CENPB-type" evidence="5">
    <location>
        <begin position="319"/>
        <end position="390"/>
    </location>
</feature>
<proteinExistence type="predicted"/>
<reference evidence="6" key="1">
    <citation type="submission" date="2021-02" db="EMBL/GenBank/DDBJ databases">
        <authorList>
            <person name="Nowell W R."/>
        </authorList>
    </citation>
    <scope>NUCLEOTIDE SEQUENCE</scope>
</reference>
<dbReference type="InterPro" id="IPR006600">
    <property type="entry name" value="HTH_CenpB_DNA-bd_dom"/>
</dbReference>
<dbReference type="InterPro" id="IPR011043">
    <property type="entry name" value="Gal_Oxase/kelch_b-propeller"/>
</dbReference>
<dbReference type="SUPFAM" id="SSF50965">
    <property type="entry name" value="Galactose oxidase, central domain"/>
    <property type="match status" value="1"/>
</dbReference>
<dbReference type="Proteomes" id="UP000663852">
    <property type="component" value="Unassembled WGS sequence"/>
</dbReference>
<dbReference type="SMART" id="SM00612">
    <property type="entry name" value="Kelch"/>
    <property type="match status" value="6"/>
</dbReference>
<keyword evidence="1" id="KW-0880">Kelch repeat</keyword>
<dbReference type="Gene3D" id="3.40.50.720">
    <property type="entry name" value="NAD(P)-binding Rossmann-like Domain"/>
    <property type="match status" value="1"/>
</dbReference>
<keyword evidence="2" id="KW-0677">Repeat</keyword>
<dbReference type="SUPFAM" id="SSF46689">
    <property type="entry name" value="Homeodomain-like"/>
    <property type="match status" value="1"/>
</dbReference>
<keyword evidence="4" id="KW-0472">Membrane</keyword>
<dbReference type="EMBL" id="CAJNOJ010000476">
    <property type="protein sequence ID" value="CAF1461235.1"/>
    <property type="molecule type" value="Genomic_DNA"/>
</dbReference>
<dbReference type="Pfam" id="PF24681">
    <property type="entry name" value="Kelch_KLHDC2_KLHL20_DRC7"/>
    <property type="match status" value="1"/>
</dbReference>
<evidence type="ECO:0000256" key="3">
    <source>
        <dbReference type="ARBA" id="ARBA00023125"/>
    </source>
</evidence>
<dbReference type="Gene3D" id="2.130.10.80">
    <property type="entry name" value="Galactose oxidase/kelch, beta-propeller"/>
    <property type="match status" value="2"/>
</dbReference>
<dbReference type="InterPro" id="IPR036291">
    <property type="entry name" value="NAD(P)-bd_dom_sf"/>
</dbReference>
<dbReference type="InterPro" id="IPR037293">
    <property type="entry name" value="Gal_Oxidase_central_sf"/>
</dbReference>
<evidence type="ECO:0000256" key="2">
    <source>
        <dbReference type="ARBA" id="ARBA00022737"/>
    </source>
</evidence>
<dbReference type="InterPro" id="IPR015915">
    <property type="entry name" value="Kelch-typ_b-propeller"/>
</dbReference>
<keyword evidence="4" id="KW-0812">Transmembrane</keyword>
<comment type="caution">
    <text evidence="6">The sequence shown here is derived from an EMBL/GenBank/DDBJ whole genome shotgun (WGS) entry which is preliminary data.</text>
</comment>
<dbReference type="Gene3D" id="2.120.10.80">
    <property type="entry name" value="Kelch-type beta propeller"/>
    <property type="match status" value="1"/>
</dbReference>
<dbReference type="SMART" id="SM00674">
    <property type="entry name" value="CENPB"/>
    <property type="match status" value="1"/>
</dbReference>
<dbReference type="AlphaFoldDB" id="A0A815QE85"/>
<dbReference type="GO" id="GO:0003677">
    <property type="term" value="F:DNA binding"/>
    <property type="evidence" value="ECO:0007669"/>
    <property type="project" value="UniProtKB-KW"/>
</dbReference>
<keyword evidence="4" id="KW-1133">Transmembrane helix</keyword>
<evidence type="ECO:0000259" key="5">
    <source>
        <dbReference type="PROSITE" id="PS51253"/>
    </source>
</evidence>
<dbReference type="PANTHER" id="PTHR46344">
    <property type="entry name" value="OS02G0202900 PROTEIN"/>
    <property type="match status" value="1"/>
</dbReference>
<dbReference type="PANTHER" id="PTHR46344:SF27">
    <property type="entry name" value="KELCH REPEAT SUPERFAMILY PROTEIN"/>
    <property type="match status" value="1"/>
</dbReference>
<evidence type="ECO:0000256" key="4">
    <source>
        <dbReference type="SAM" id="Phobius"/>
    </source>
</evidence>
<accession>A0A815QE85</accession>
<feature type="transmembrane region" description="Helical" evidence="4">
    <location>
        <begin position="645"/>
        <end position="666"/>
    </location>
</feature>
<dbReference type="OrthoDB" id="419598at2759"/>
<evidence type="ECO:0000313" key="7">
    <source>
        <dbReference type="Proteomes" id="UP000663852"/>
    </source>
</evidence>
<evidence type="ECO:0000313" key="6">
    <source>
        <dbReference type="EMBL" id="CAF1461235.1"/>
    </source>
</evidence>
<keyword evidence="3" id="KW-0238">DNA-binding</keyword>
<evidence type="ECO:0000256" key="1">
    <source>
        <dbReference type="ARBA" id="ARBA00022441"/>
    </source>
</evidence>
<dbReference type="Gene3D" id="1.10.10.60">
    <property type="entry name" value="Homeodomain-like"/>
    <property type="match status" value="1"/>
</dbReference>
<dbReference type="InterPro" id="IPR009057">
    <property type="entry name" value="Homeodomain-like_sf"/>
</dbReference>